<feature type="transmembrane region" description="Helical" evidence="7">
    <location>
        <begin position="358"/>
        <end position="378"/>
    </location>
</feature>
<proteinExistence type="inferred from homology"/>
<evidence type="ECO:0000256" key="2">
    <source>
        <dbReference type="ARBA" id="ARBA00022475"/>
    </source>
</evidence>
<keyword evidence="5 7" id="KW-0472">Membrane</keyword>
<feature type="transmembrane region" description="Helical" evidence="7">
    <location>
        <begin position="430"/>
        <end position="448"/>
    </location>
</feature>
<evidence type="ECO:0000313" key="10">
    <source>
        <dbReference type="Proteomes" id="UP000274920"/>
    </source>
</evidence>
<feature type="transmembrane region" description="Helical" evidence="7">
    <location>
        <begin position="809"/>
        <end position="831"/>
    </location>
</feature>
<dbReference type="PANTHER" id="PTHR30572:SF4">
    <property type="entry name" value="ABC TRANSPORTER PERMEASE YTRF"/>
    <property type="match status" value="1"/>
</dbReference>
<evidence type="ECO:0000256" key="6">
    <source>
        <dbReference type="ARBA" id="ARBA00038076"/>
    </source>
</evidence>
<feature type="domain" description="ABC3 transporter permease C-terminal" evidence="8">
    <location>
        <begin position="271"/>
        <end position="388"/>
    </location>
</feature>
<dbReference type="GO" id="GO:0005886">
    <property type="term" value="C:plasma membrane"/>
    <property type="evidence" value="ECO:0007669"/>
    <property type="project" value="UniProtKB-SubCell"/>
</dbReference>
<feature type="transmembrane region" description="Helical" evidence="7">
    <location>
        <begin position="265"/>
        <end position="286"/>
    </location>
</feature>
<evidence type="ECO:0000256" key="1">
    <source>
        <dbReference type="ARBA" id="ARBA00004651"/>
    </source>
</evidence>
<evidence type="ECO:0000256" key="7">
    <source>
        <dbReference type="SAM" id="Phobius"/>
    </source>
</evidence>
<dbReference type="EMBL" id="RHJS01000002">
    <property type="protein sequence ID" value="RRK35151.1"/>
    <property type="molecule type" value="Genomic_DNA"/>
</dbReference>
<evidence type="ECO:0000256" key="3">
    <source>
        <dbReference type="ARBA" id="ARBA00022692"/>
    </source>
</evidence>
<keyword evidence="2" id="KW-1003">Cell membrane</keyword>
<dbReference type="GO" id="GO:0022857">
    <property type="term" value="F:transmembrane transporter activity"/>
    <property type="evidence" value="ECO:0007669"/>
    <property type="project" value="TreeGrafter"/>
</dbReference>
<dbReference type="PANTHER" id="PTHR30572">
    <property type="entry name" value="MEMBRANE COMPONENT OF TRANSPORTER-RELATED"/>
    <property type="match status" value="1"/>
</dbReference>
<keyword evidence="4 7" id="KW-1133">Transmembrane helix</keyword>
<evidence type="ECO:0000256" key="4">
    <source>
        <dbReference type="ARBA" id="ARBA00022989"/>
    </source>
</evidence>
<keyword evidence="10" id="KW-1185">Reference proteome</keyword>
<evidence type="ECO:0000256" key="5">
    <source>
        <dbReference type="ARBA" id="ARBA00023136"/>
    </source>
</evidence>
<dbReference type="AlphaFoldDB" id="A0A426DR07"/>
<sequence>MKEQKSMIRTLTGRSFKKNKSRNLVAVLAITMTAMMFTTLFTLAQSLSKNLTEMYLRQTGTKAHTTAKQITDEQIELLAAHPDVKSCGRSIVLGLAENERLGGRQVEIRYADDQYAKDDFAYPEAGHMPEQKTEIALDTSTLQQLGIPQELGAAVTLEWRKDLFSDQVTSSTFTLCGWWERNHSVYASMAWVSEEFVLEACGGAEGSYEGQILGQRMMGITYADSKNIEEKTERLLSESGISDVEFHTNLAYDPEMQYNAFMETLPMYAGMVLVFLAGYLIIFNVFQISVASDIQFYGKLKTLGMQTKQIKKLIYGQSSRLSLLGIPCGLILGYILGILLIPALIASQDAKPVLSANPVIFIGSALFTWITVMISCLLPARLAGKVSPIEALRYTDTDTEVKRQVKKSKNGASLANMAWSNLGRNRKRTILVLGSLTLGLVLMSYFYAKNASFDVEKYLIDMCVADFQIDDATNQTSGGYDPESNTIKQELVEQITGMESFEASGRLYSRQVPMALSEHTRENLSSYYNQERLDDFASFDLTFPQWKEEYDRALDGKDVPVTVYGADGLILDAAVGGPYIISGTFDAEKFASGNYALAIGPEARDFDTNPPAWTVGESVSIEGREFTVMAVLAPLVPMTEGRRANAFDLPLILSADAYTQIWPDSNLQKYYFNTADAGIEDAVSMLTEYQQNNAPGMNLVFRESLVQQYEAETRSSAVMGYAISVIIALVGVLNFVNSMVTAIISRKREFAMIQSIGMTKRQLRSMLTFEGLYYAGLTLAASYLCGSIVVGVIVRAITSVGYSTFRFTLLPLLICTPILIGLAVLIPYLCFKNLEKQSVVERLRMEA</sequence>
<dbReference type="InterPro" id="IPR003838">
    <property type="entry name" value="ABC3_permease_C"/>
</dbReference>
<feature type="domain" description="ABC3 transporter permease C-terminal" evidence="8">
    <location>
        <begin position="722"/>
        <end position="836"/>
    </location>
</feature>
<reference evidence="9" key="1">
    <citation type="submission" date="2018-10" db="EMBL/GenBank/DDBJ databases">
        <title>Schaedlerella arabinophila gen. nov. sp. nov., isolated from the mouse intestinal tract and comparative analysis with the genome of the closely related altered Schaedler flora strain ASF502.</title>
        <authorList>
            <person name="Miyake S."/>
            <person name="Soh M."/>
            <person name="Seedorf H."/>
        </authorList>
    </citation>
    <scope>NUCLEOTIDE SEQUENCE [LARGE SCALE GENOMIC DNA]</scope>
    <source>
        <strain evidence="9">DSM 106076</strain>
    </source>
</reference>
<comment type="similarity">
    <text evidence="6">Belongs to the ABC-4 integral membrane protein family.</text>
</comment>
<organism evidence="9 10">
    <name type="scientific">Schaedlerella arabinosiphila</name>
    <dbReference type="NCBI Taxonomy" id="2044587"/>
    <lineage>
        <taxon>Bacteria</taxon>
        <taxon>Bacillati</taxon>
        <taxon>Bacillota</taxon>
        <taxon>Clostridia</taxon>
        <taxon>Lachnospirales</taxon>
        <taxon>Lachnospiraceae</taxon>
        <taxon>Schaedlerella</taxon>
    </lineage>
</organism>
<name>A0A426DR07_9FIRM</name>
<keyword evidence="3 7" id="KW-0812">Transmembrane</keyword>
<feature type="transmembrane region" description="Helical" evidence="7">
    <location>
        <begin position="24"/>
        <end position="44"/>
    </location>
</feature>
<dbReference type="Pfam" id="PF02687">
    <property type="entry name" value="FtsX"/>
    <property type="match status" value="2"/>
</dbReference>
<comment type="caution">
    <text evidence="9">The sequence shown here is derived from an EMBL/GenBank/DDBJ whole genome shotgun (WGS) entry which is preliminary data.</text>
</comment>
<feature type="transmembrane region" description="Helical" evidence="7">
    <location>
        <begin position="771"/>
        <end position="797"/>
    </location>
</feature>
<protein>
    <submittedName>
        <fullName evidence="9">ABC transporter permease</fullName>
    </submittedName>
</protein>
<evidence type="ECO:0000259" key="8">
    <source>
        <dbReference type="Pfam" id="PF02687"/>
    </source>
</evidence>
<comment type="subcellular location">
    <subcellularLocation>
        <location evidence="1">Cell membrane</location>
        <topology evidence="1">Multi-pass membrane protein</topology>
    </subcellularLocation>
</comment>
<feature type="transmembrane region" description="Helical" evidence="7">
    <location>
        <begin position="718"/>
        <end position="744"/>
    </location>
</feature>
<dbReference type="Proteomes" id="UP000274920">
    <property type="component" value="Unassembled WGS sequence"/>
</dbReference>
<gene>
    <name evidence="9" type="ORF">EBB54_02050</name>
</gene>
<evidence type="ECO:0000313" key="9">
    <source>
        <dbReference type="EMBL" id="RRK35151.1"/>
    </source>
</evidence>
<accession>A0A426DR07</accession>
<dbReference type="InterPro" id="IPR050250">
    <property type="entry name" value="Macrolide_Exporter_MacB"/>
</dbReference>
<feature type="transmembrane region" description="Helical" evidence="7">
    <location>
        <begin position="321"/>
        <end position="346"/>
    </location>
</feature>